<dbReference type="Pfam" id="PF01753">
    <property type="entry name" value="zf-MYND"/>
    <property type="match status" value="1"/>
</dbReference>
<dbReference type="EMBL" id="JABCKI010000428">
    <property type="protein sequence ID" value="KAG5650518.1"/>
    <property type="molecule type" value="Genomic_DNA"/>
</dbReference>
<accession>A0A9P7KHE2</accession>
<reference evidence="6" key="1">
    <citation type="submission" date="2021-02" db="EMBL/GenBank/DDBJ databases">
        <authorList>
            <person name="Nieuwenhuis M."/>
            <person name="Van De Peppel L.J.J."/>
        </authorList>
    </citation>
    <scope>NUCLEOTIDE SEQUENCE</scope>
    <source>
        <strain evidence="6">D49</strain>
    </source>
</reference>
<dbReference type="Gene3D" id="6.10.140.2220">
    <property type="match status" value="1"/>
</dbReference>
<evidence type="ECO:0000256" key="1">
    <source>
        <dbReference type="ARBA" id="ARBA00022723"/>
    </source>
</evidence>
<dbReference type="Proteomes" id="UP000717328">
    <property type="component" value="Unassembled WGS sequence"/>
</dbReference>
<evidence type="ECO:0000313" key="6">
    <source>
        <dbReference type="EMBL" id="KAG5650518.1"/>
    </source>
</evidence>
<sequence length="522" mass="58636">MLLELLDLIKLSTLPEGQDPPYENFLAADIGVPALWAIGRWASFNVEEIAPRLKESWQYIWAWISCIHRQECAAEVMSVGRGACCSAIALLARGEGMTELMAETPGFFTALAEFWAEECDYVPSSTFPQNPNTMPASRAMYRFTDSSKPKWFDEVHLALGKEPGETARVTLQTLRRRIQENILNFPALVSDLHILNEGCDIVKAVMDRLLACTGDQVESASLCLTFCVKYSIITLQLESGRAWAYRMYDAPILRAIIQGSIWLVTDELYLAAALREITPYLIFRSVLYRAEKALDNIENLGLEEQMEKEFPVYKAFQIYKKVLGQRLQLAEGRSIGKKICENSKCARVANSKEFLRCSGCKKVYYCNKICQKRSWREGDHRNLCKMLAEEPGGIGLKNGPGEGKLLPVDYKFFRKLVNSDMAAHHAAFKQLRIRMILSTPPGERVPVVASVLDYTGPEVKTRLEMDPVGTSFAEWGDGDGYRTLLNMVKRVEQGGPNAGTIVRAILPFGCRPFPCELLLLGM</sequence>
<comment type="caution">
    <text evidence="6">The sequence shown here is derived from an EMBL/GenBank/DDBJ whole genome shotgun (WGS) entry which is preliminary data.</text>
</comment>
<keyword evidence="1" id="KW-0479">Metal-binding</keyword>
<keyword evidence="3" id="KW-0862">Zinc</keyword>
<evidence type="ECO:0000313" key="7">
    <source>
        <dbReference type="Proteomes" id="UP000717328"/>
    </source>
</evidence>
<organism evidence="6 7">
    <name type="scientific">Sphagnurus paluster</name>
    <dbReference type="NCBI Taxonomy" id="117069"/>
    <lineage>
        <taxon>Eukaryota</taxon>
        <taxon>Fungi</taxon>
        <taxon>Dikarya</taxon>
        <taxon>Basidiomycota</taxon>
        <taxon>Agaricomycotina</taxon>
        <taxon>Agaricomycetes</taxon>
        <taxon>Agaricomycetidae</taxon>
        <taxon>Agaricales</taxon>
        <taxon>Tricholomatineae</taxon>
        <taxon>Lyophyllaceae</taxon>
        <taxon>Sphagnurus</taxon>
    </lineage>
</organism>
<reference evidence="6" key="2">
    <citation type="submission" date="2021-10" db="EMBL/GenBank/DDBJ databases">
        <title>Phylogenomics reveals ancestral predisposition of the termite-cultivated fungus Termitomyces towards a domesticated lifestyle.</title>
        <authorList>
            <person name="Auxier B."/>
            <person name="Grum-Grzhimaylo A."/>
            <person name="Cardenas M.E."/>
            <person name="Lodge J.D."/>
            <person name="Laessoe T."/>
            <person name="Pedersen O."/>
            <person name="Smith M.E."/>
            <person name="Kuyper T.W."/>
            <person name="Franco-Molano E.A."/>
            <person name="Baroni T.J."/>
            <person name="Aanen D.K."/>
        </authorList>
    </citation>
    <scope>NUCLEOTIDE SEQUENCE</scope>
    <source>
        <strain evidence="6">D49</strain>
    </source>
</reference>
<dbReference type="PROSITE" id="PS50865">
    <property type="entry name" value="ZF_MYND_2"/>
    <property type="match status" value="1"/>
</dbReference>
<evidence type="ECO:0000256" key="3">
    <source>
        <dbReference type="ARBA" id="ARBA00022833"/>
    </source>
</evidence>
<dbReference type="AlphaFoldDB" id="A0A9P7KHE2"/>
<protein>
    <recommendedName>
        <fullName evidence="5">MYND-type domain-containing protein</fullName>
    </recommendedName>
</protein>
<dbReference type="OrthoDB" id="3031701at2759"/>
<dbReference type="GO" id="GO:0008270">
    <property type="term" value="F:zinc ion binding"/>
    <property type="evidence" value="ECO:0007669"/>
    <property type="project" value="UniProtKB-KW"/>
</dbReference>
<proteinExistence type="predicted"/>
<keyword evidence="7" id="KW-1185">Reference proteome</keyword>
<dbReference type="SUPFAM" id="SSF144232">
    <property type="entry name" value="HIT/MYND zinc finger-like"/>
    <property type="match status" value="1"/>
</dbReference>
<evidence type="ECO:0000259" key="5">
    <source>
        <dbReference type="PROSITE" id="PS50865"/>
    </source>
</evidence>
<feature type="domain" description="MYND-type" evidence="5">
    <location>
        <begin position="342"/>
        <end position="384"/>
    </location>
</feature>
<evidence type="ECO:0000256" key="2">
    <source>
        <dbReference type="ARBA" id="ARBA00022771"/>
    </source>
</evidence>
<gene>
    <name evidence="6" type="ORF">H0H81_011949</name>
</gene>
<dbReference type="InterPro" id="IPR002893">
    <property type="entry name" value="Znf_MYND"/>
</dbReference>
<keyword evidence="2 4" id="KW-0863">Zinc-finger</keyword>
<evidence type="ECO:0000256" key="4">
    <source>
        <dbReference type="PROSITE-ProRule" id="PRU00134"/>
    </source>
</evidence>
<name>A0A9P7KHE2_9AGAR</name>